<feature type="region of interest" description="Disordered" evidence="1">
    <location>
        <begin position="181"/>
        <end position="221"/>
    </location>
</feature>
<feature type="compositionally biased region" description="Basic and acidic residues" evidence="1">
    <location>
        <begin position="38"/>
        <end position="53"/>
    </location>
</feature>
<evidence type="ECO:0000259" key="3">
    <source>
        <dbReference type="PROSITE" id="PS51294"/>
    </source>
</evidence>
<dbReference type="InterPro" id="IPR009057">
    <property type="entry name" value="Homeodomain-like_sf"/>
</dbReference>
<dbReference type="Pfam" id="PF00249">
    <property type="entry name" value="Myb_DNA-binding"/>
    <property type="match status" value="1"/>
</dbReference>
<dbReference type="Gene3D" id="1.10.10.60">
    <property type="entry name" value="Homeodomain-like"/>
    <property type="match status" value="2"/>
</dbReference>
<feature type="region of interest" description="Disordered" evidence="1">
    <location>
        <begin position="1"/>
        <end position="20"/>
    </location>
</feature>
<dbReference type="EMBL" id="HBFP01003760">
    <property type="protein sequence ID" value="CAD8818266.1"/>
    <property type="molecule type" value="Transcribed_RNA"/>
</dbReference>
<feature type="compositionally biased region" description="Polar residues" evidence="1">
    <location>
        <begin position="71"/>
        <end position="81"/>
    </location>
</feature>
<feature type="compositionally biased region" description="Basic and acidic residues" evidence="1">
    <location>
        <begin position="181"/>
        <end position="192"/>
    </location>
</feature>
<sequence>MGSPGKHGGKSSRSRDRVSINALLNYDQAQDELPSTVQRHENQRQNRVDDEASRPLSITLDPNPEMKSPEESLQMSQSMRTRWTPEEDRIVLWAIDKYGLHDWDKVAQHLPKRKGQHARLRYHNYLRHSEAALSQPFSEEEDRIILSVSMEDPNKWSYLSTALKRTNHSVKNRYQLLLRRSLKEQRMKERESAGASSSKNMNESASENDPGSKSPFESTKH</sequence>
<dbReference type="InterPro" id="IPR001005">
    <property type="entry name" value="SANT/Myb"/>
</dbReference>
<name>A0A7S1ER48_9RHOD</name>
<dbReference type="AlphaFoldDB" id="A0A7S1ER48"/>
<evidence type="ECO:0008006" key="5">
    <source>
        <dbReference type="Google" id="ProtNLM"/>
    </source>
</evidence>
<dbReference type="CDD" id="cd00167">
    <property type="entry name" value="SANT"/>
    <property type="match status" value="1"/>
</dbReference>
<feature type="region of interest" description="Disordered" evidence="1">
    <location>
        <begin position="28"/>
        <end position="81"/>
    </location>
</feature>
<evidence type="ECO:0000313" key="4">
    <source>
        <dbReference type="EMBL" id="CAD8818266.1"/>
    </source>
</evidence>
<dbReference type="SUPFAM" id="SSF46689">
    <property type="entry name" value="Homeodomain-like"/>
    <property type="match status" value="1"/>
</dbReference>
<dbReference type="InterPro" id="IPR017930">
    <property type="entry name" value="Myb_dom"/>
</dbReference>
<accession>A0A7S1ER48</accession>
<feature type="domain" description="Myb-like" evidence="2">
    <location>
        <begin position="136"/>
        <end position="178"/>
    </location>
</feature>
<feature type="compositionally biased region" description="Polar residues" evidence="1">
    <location>
        <begin position="194"/>
        <end position="221"/>
    </location>
</feature>
<feature type="domain" description="HTH myb-type" evidence="3">
    <location>
        <begin position="80"/>
        <end position="130"/>
    </location>
</feature>
<reference evidence="4" key="1">
    <citation type="submission" date="2021-01" db="EMBL/GenBank/DDBJ databases">
        <authorList>
            <person name="Corre E."/>
            <person name="Pelletier E."/>
            <person name="Niang G."/>
            <person name="Scheremetjew M."/>
            <person name="Finn R."/>
            <person name="Kale V."/>
            <person name="Holt S."/>
            <person name="Cochrane G."/>
            <person name="Meng A."/>
            <person name="Brown T."/>
            <person name="Cohen L."/>
        </authorList>
    </citation>
    <scope>NUCLEOTIDE SEQUENCE</scope>
    <source>
        <strain evidence="4">CCMP3278</strain>
    </source>
</reference>
<feature type="domain" description="Myb-like" evidence="2">
    <location>
        <begin position="75"/>
        <end position="126"/>
    </location>
</feature>
<evidence type="ECO:0000259" key="2">
    <source>
        <dbReference type="PROSITE" id="PS50090"/>
    </source>
</evidence>
<evidence type="ECO:0000256" key="1">
    <source>
        <dbReference type="SAM" id="MobiDB-lite"/>
    </source>
</evidence>
<dbReference type="PROSITE" id="PS50090">
    <property type="entry name" value="MYB_LIKE"/>
    <property type="match status" value="2"/>
</dbReference>
<dbReference type="PROSITE" id="PS51294">
    <property type="entry name" value="HTH_MYB"/>
    <property type="match status" value="1"/>
</dbReference>
<protein>
    <recommendedName>
        <fullName evidence="5">Myb-like domain-containing protein</fullName>
    </recommendedName>
</protein>
<dbReference type="InterPro" id="IPR050560">
    <property type="entry name" value="MYB_TF"/>
</dbReference>
<proteinExistence type="predicted"/>
<organism evidence="4">
    <name type="scientific">Timspurckia oligopyrenoides</name>
    <dbReference type="NCBI Taxonomy" id="708627"/>
    <lineage>
        <taxon>Eukaryota</taxon>
        <taxon>Rhodophyta</taxon>
        <taxon>Bangiophyceae</taxon>
        <taxon>Porphyridiales</taxon>
        <taxon>Porphyridiaceae</taxon>
        <taxon>Timspurckia</taxon>
    </lineage>
</organism>
<gene>
    <name evidence="4" type="ORF">TOLI1172_LOCUS2655</name>
</gene>
<dbReference type="PANTHER" id="PTHR45614">
    <property type="entry name" value="MYB PROTEIN-RELATED"/>
    <property type="match status" value="1"/>
</dbReference>
<dbReference type="SMART" id="SM00717">
    <property type="entry name" value="SANT"/>
    <property type="match status" value="2"/>
</dbReference>